<reference evidence="4" key="1">
    <citation type="submission" date="2019-11" db="EMBL/GenBank/DDBJ databases">
        <title>Genomic insights into an expanded diversity of filamentous marine cyanobacteria reveals the extraordinary biosynthetic potential of Moorea and Okeania.</title>
        <authorList>
            <person name="Ferreira Leao T."/>
            <person name="Wang M."/>
            <person name="Moss N."/>
            <person name="Da Silva R."/>
            <person name="Sanders J."/>
            <person name="Nurk S."/>
            <person name="Gurevich A."/>
            <person name="Humphrey G."/>
            <person name="Reher R."/>
            <person name="Zhu Q."/>
            <person name="Belda-Ferre P."/>
            <person name="Glukhov E."/>
            <person name="Rex R."/>
            <person name="Dorrestein P.C."/>
            <person name="Knight R."/>
            <person name="Pevzner P."/>
            <person name="Gerwick W.H."/>
            <person name="Gerwick L."/>
        </authorList>
    </citation>
    <scope>NUCLEOTIDE SEQUENCE</scope>
    <source>
        <strain evidence="4">SIO1C4</strain>
    </source>
</reference>
<feature type="modified residue" description="4-aspartylphosphate" evidence="2">
    <location>
        <position position="53"/>
    </location>
</feature>
<name>A0A6B3N2H6_9CYAN</name>
<accession>A0A6B3N2H6</accession>
<sequence>MKTVLVVEDDLINWRIFKKILTKLGGLATMHTEDAHKVMQIAESKEADLILMDVSLNNSYYQGKAVDGIRITQMLKSNPQTANLPVILVTAHSMPGDRERFLQSSGADGYIPKPVLDQQGFVNQILAKIPNN</sequence>
<dbReference type="PROSITE" id="PS50110">
    <property type="entry name" value="RESPONSE_REGULATORY"/>
    <property type="match status" value="1"/>
</dbReference>
<evidence type="ECO:0000256" key="2">
    <source>
        <dbReference type="PROSITE-ProRule" id="PRU00169"/>
    </source>
</evidence>
<dbReference type="InterPro" id="IPR050595">
    <property type="entry name" value="Bact_response_regulator"/>
</dbReference>
<feature type="domain" description="Response regulatory" evidence="3">
    <location>
        <begin position="3"/>
        <end position="128"/>
    </location>
</feature>
<evidence type="ECO:0000256" key="1">
    <source>
        <dbReference type="ARBA" id="ARBA00022553"/>
    </source>
</evidence>
<evidence type="ECO:0000259" key="3">
    <source>
        <dbReference type="PROSITE" id="PS50110"/>
    </source>
</evidence>
<evidence type="ECO:0000313" key="4">
    <source>
        <dbReference type="EMBL" id="NER27369.1"/>
    </source>
</evidence>
<dbReference type="Gene3D" id="3.40.50.2300">
    <property type="match status" value="1"/>
</dbReference>
<keyword evidence="1 2" id="KW-0597">Phosphoprotein</keyword>
<dbReference type="AlphaFoldDB" id="A0A6B3N2H6"/>
<dbReference type="SUPFAM" id="SSF52172">
    <property type="entry name" value="CheY-like"/>
    <property type="match status" value="1"/>
</dbReference>
<dbReference type="PANTHER" id="PTHR44591:SF23">
    <property type="entry name" value="CHEY SUBFAMILY"/>
    <property type="match status" value="1"/>
</dbReference>
<dbReference type="GO" id="GO:0000160">
    <property type="term" value="P:phosphorelay signal transduction system"/>
    <property type="evidence" value="ECO:0007669"/>
    <property type="project" value="InterPro"/>
</dbReference>
<dbReference type="SMART" id="SM00448">
    <property type="entry name" value="REC"/>
    <property type="match status" value="1"/>
</dbReference>
<organism evidence="4">
    <name type="scientific">Symploca sp. SIO1C4</name>
    <dbReference type="NCBI Taxonomy" id="2607765"/>
    <lineage>
        <taxon>Bacteria</taxon>
        <taxon>Bacillati</taxon>
        <taxon>Cyanobacteriota</taxon>
        <taxon>Cyanophyceae</taxon>
        <taxon>Coleofasciculales</taxon>
        <taxon>Coleofasciculaceae</taxon>
        <taxon>Symploca</taxon>
    </lineage>
</organism>
<dbReference type="InterPro" id="IPR011006">
    <property type="entry name" value="CheY-like_superfamily"/>
</dbReference>
<dbReference type="PANTHER" id="PTHR44591">
    <property type="entry name" value="STRESS RESPONSE REGULATOR PROTEIN 1"/>
    <property type="match status" value="1"/>
</dbReference>
<dbReference type="Pfam" id="PF00072">
    <property type="entry name" value="Response_reg"/>
    <property type="match status" value="1"/>
</dbReference>
<protein>
    <submittedName>
        <fullName evidence="4">Response regulator</fullName>
    </submittedName>
</protein>
<dbReference type="EMBL" id="JAAHFQ010000095">
    <property type="protein sequence ID" value="NER27369.1"/>
    <property type="molecule type" value="Genomic_DNA"/>
</dbReference>
<proteinExistence type="predicted"/>
<dbReference type="InterPro" id="IPR001789">
    <property type="entry name" value="Sig_transdc_resp-reg_receiver"/>
</dbReference>
<gene>
    <name evidence="4" type="ORF">F6J89_06970</name>
</gene>
<comment type="caution">
    <text evidence="4">The sequence shown here is derived from an EMBL/GenBank/DDBJ whole genome shotgun (WGS) entry which is preliminary data.</text>
</comment>